<sequence length="392" mass="41704">TALISSRLTDPSRSRECPIADPMPVAAGMPSARACPAAHQLPMPSLSSQHLRPAFGPVSWRRRCGVSLLRAQNERQDRSPGSKSPVATLQDQLKSSLQGKRQQSAPGRRPSPPPPPPEKEPGTYGPLDLRAYLQPWDVPWGLGETALGLVSWSLTFAATGLFSVTLLRWTLGSSVGSLPMDVKALFILLNQMLGTGVTLGLLWLFTRRHTPLPADLFSIDPRAPFRPSDGWLLWALVGIALSPLVVIASATAAAAIWGSAPSDARGTVDSISQLINVDGSTRAALLTTTAILAPVLEESVFRGFLLPSLTRVLPVPLAVLASSAAFGLIHLTPRDFPQLTALGILMGFTYVRTRNLLTPILIHGAWNGGVLSILYAIAAGGGDVQELLRSGL</sequence>
<protein>
    <recommendedName>
        <fullName evidence="3">CAAX prenyl protease 2/Lysostaphin resistance protein A-like domain-containing protein</fullName>
    </recommendedName>
</protein>
<proteinExistence type="predicted"/>
<evidence type="ECO:0000259" key="3">
    <source>
        <dbReference type="Pfam" id="PF02517"/>
    </source>
</evidence>
<feature type="non-terminal residue" evidence="4">
    <location>
        <position position="1"/>
    </location>
</feature>
<feature type="transmembrane region" description="Helical" evidence="2">
    <location>
        <begin position="231"/>
        <end position="257"/>
    </location>
</feature>
<feature type="region of interest" description="Disordered" evidence="1">
    <location>
        <begin position="1"/>
        <end position="21"/>
    </location>
</feature>
<dbReference type="EMBL" id="GDKF01006478">
    <property type="protein sequence ID" value="JAT72144.1"/>
    <property type="molecule type" value="Transcribed_RNA"/>
</dbReference>
<evidence type="ECO:0000256" key="1">
    <source>
        <dbReference type="SAM" id="MobiDB-lite"/>
    </source>
</evidence>
<feature type="transmembrane region" description="Helical" evidence="2">
    <location>
        <begin position="312"/>
        <end position="330"/>
    </location>
</feature>
<feature type="transmembrane region" description="Helical" evidence="2">
    <location>
        <begin position="149"/>
        <end position="171"/>
    </location>
</feature>
<keyword evidence="2" id="KW-1133">Transmembrane helix</keyword>
<dbReference type="PANTHER" id="PTHR43592:SF15">
    <property type="entry name" value="CAAX AMINO TERMINAL PROTEASE FAMILY PROTEIN"/>
    <property type="match status" value="1"/>
</dbReference>
<dbReference type="AlphaFoldDB" id="A0A1D1ZYX8"/>
<keyword evidence="2" id="KW-0472">Membrane</keyword>
<name>A0A1D1ZYX8_AUXPR</name>
<keyword evidence="2" id="KW-0812">Transmembrane</keyword>
<feature type="transmembrane region" description="Helical" evidence="2">
    <location>
        <begin position="183"/>
        <end position="205"/>
    </location>
</feature>
<dbReference type="InterPro" id="IPR003675">
    <property type="entry name" value="Rce1/LyrA-like_dom"/>
</dbReference>
<dbReference type="Pfam" id="PF02517">
    <property type="entry name" value="Rce1-like"/>
    <property type="match status" value="1"/>
</dbReference>
<reference evidence="4" key="1">
    <citation type="submission" date="2015-08" db="EMBL/GenBank/DDBJ databases">
        <authorList>
            <person name="Babu N.S."/>
            <person name="Beckwith C.J."/>
            <person name="Beseler K.G."/>
            <person name="Brison A."/>
            <person name="Carone J.V."/>
            <person name="Caskin T.P."/>
            <person name="Diamond M."/>
            <person name="Durham M.E."/>
            <person name="Foxe J.M."/>
            <person name="Go M."/>
            <person name="Henderson B.A."/>
            <person name="Jones I.B."/>
            <person name="McGettigan J.A."/>
            <person name="Micheletti S.J."/>
            <person name="Nasrallah M.E."/>
            <person name="Ortiz D."/>
            <person name="Piller C.R."/>
            <person name="Privatt S.R."/>
            <person name="Schneider S.L."/>
            <person name="Sharp S."/>
            <person name="Smith T.C."/>
            <person name="Stanton J.D."/>
            <person name="Ullery H.E."/>
            <person name="Wilson R.J."/>
            <person name="Serrano M.G."/>
            <person name="Buck G."/>
            <person name="Lee V."/>
            <person name="Wang Y."/>
            <person name="Carvalho R."/>
            <person name="Voegtly L."/>
            <person name="Shi R."/>
            <person name="Duckworth R."/>
            <person name="Johnson A."/>
            <person name="Loviza R."/>
            <person name="Walstead R."/>
            <person name="Shah Z."/>
            <person name="Kiflezghi M."/>
            <person name="Wade K."/>
            <person name="Ball S.L."/>
            <person name="Bradley K.W."/>
            <person name="Asai D.J."/>
            <person name="Bowman C.A."/>
            <person name="Russell D.A."/>
            <person name="Pope W.H."/>
            <person name="Jacobs-Sera D."/>
            <person name="Hendrix R.W."/>
            <person name="Hatfull G.F."/>
        </authorList>
    </citation>
    <scope>NUCLEOTIDE SEQUENCE</scope>
</reference>
<feature type="domain" description="CAAX prenyl protease 2/Lysostaphin resistance protein A-like" evidence="3">
    <location>
        <begin position="283"/>
        <end position="368"/>
    </location>
</feature>
<dbReference type="GO" id="GO:0080120">
    <property type="term" value="P:CAAX-box protein maturation"/>
    <property type="evidence" value="ECO:0007669"/>
    <property type="project" value="UniProtKB-ARBA"/>
</dbReference>
<feature type="region of interest" description="Disordered" evidence="1">
    <location>
        <begin position="71"/>
        <end position="125"/>
    </location>
</feature>
<feature type="transmembrane region" description="Helical" evidence="2">
    <location>
        <begin position="360"/>
        <end position="378"/>
    </location>
</feature>
<evidence type="ECO:0000256" key="2">
    <source>
        <dbReference type="SAM" id="Phobius"/>
    </source>
</evidence>
<feature type="compositionally biased region" description="Polar residues" evidence="1">
    <location>
        <begin position="81"/>
        <end position="105"/>
    </location>
</feature>
<dbReference type="GO" id="GO:0004175">
    <property type="term" value="F:endopeptidase activity"/>
    <property type="evidence" value="ECO:0007669"/>
    <property type="project" value="UniProtKB-ARBA"/>
</dbReference>
<dbReference type="PANTHER" id="PTHR43592">
    <property type="entry name" value="CAAX AMINO TERMINAL PROTEASE"/>
    <property type="match status" value="1"/>
</dbReference>
<accession>A0A1D1ZYX8</accession>
<gene>
    <name evidence="4" type="ORF">g.45524</name>
</gene>
<organism evidence="4">
    <name type="scientific">Auxenochlorella protothecoides</name>
    <name type="common">Green microalga</name>
    <name type="synonym">Chlorella protothecoides</name>
    <dbReference type="NCBI Taxonomy" id="3075"/>
    <lineage>
        <taxon>Eukaryota</taxon>
        <taxon>Viridiplantae</taxon>
        <taxon>Chlorophyta</taxon>
        <taxon>core chlorophytes</taxon>
        <taxon>Trebouxiophyceae</taxon>
        <taxon>Chlorellales</taxon>
        <taxon>Chlorellaceae</taxon>
        <taxon>Auxenochlorella</taxon>
    </lineage>
</organism>
<evidence type="ECO:0000313" key="4">
    <source>
        <dbReference type="EMBL" id="JAT72144.1"/>
    </source>
</evidence>